<evidence type="ECO:0000313" key="2">
    <source>
        <dbReference type="Proteomes" id="UP000187455"/>
    </source>
</evidence>
<dbReference type="Proteomes" id="UP000187455">
    <property type="component" value="Unassembled WGS sequence"/>
</dbReference>
<dbReference type="EMBL" id="LSSL01001583">
    <property type="protein sequence ID" value="OLY82391.1"/>
    <property type="molecule type" value="Genomic_DNA"/>
</dbReference>
<dbReference type="STRING" id="133383.A0A1R0GZT0"/>
<gene>
    <name evidence="1" type="ORF">AYI68_g3496</name>
</gene>
<name>A0A1R0GZT0_9FUNG</name>
<evidence type="ECO:0000313" key="1">
    <source>
        <dbReference type="EMBL" id="OLY82391.1"/>
    </source>
</evidence>
<comment type="caution">
    <text evidence="1">The sequence shown here is derived from an EMBL/GenBank/DDBJ whole genome shotgun (WGS) entry which is preliminary data.</text>
</comment>
<sequence length="136" mass="15259">MRRLIIAPQETSITSLIRPSMDVSPIIEYFRELSDNEQLNIKRLTSKTCWLLAVCGFMHSSDIHRIDDAQTTTIDGTLKLVIVAPKKKHKGRQSLGLVKSAATLINSYVPSKHIGYIDQGLQKICAQPRKLTTTKL</sequence>
<protein>
    <submittedName>
        <fullName evidence="1">Uncharacterized protein</fullName>
    </submittedName>
</protein>
<organism evidence="1 2">
    <name type="scientific">Smittium mucronatum</name>
    <dbReference type="NCBI Taxonomy" id="133383"/>
    <lineage>
        <taxon>Eukaryota</taxon>
        <taxon>Fungi</taxon>
        <taxon>Fungi incertae sedis</taxon>
        <taxon>Zoopagomycota</taxon>
        <taxon>Kickxellomycotina</taxon>
        <taxon>Harpellomycetes</taxon>
        <taxon>Harpellales</taxon>
        <taxon>Legeriomycetaceae</taxon>
        <taxon>Smittium</taxon>
    </lineage>
</organism>
<proteinExistence type="predicted"/>
<dbReference type="AlphaFoldDB" id="A0A1R0GZT0"/>
<accession>A0A1R0GZT0</accession>
<dbReference type="OrthoDB" id="2387460at2759"/>
<reference evidence="1 2" key="1">
    <citation type="journal article" date="2016" name="Mol. Biol. Evol.">
        <title>Genome-Wide Survey of Gut Fungi (Harpellales) Reveals the First Horizontally Transferred Ubiquitin Gene from a Mosquito Host.</title>
        <authorList>
            <person name="Wang Y."/>
            <person name="White M.M."/>
            <person name="Kvist S."/>
            <person name="Moncalvo J.M."/>
        </authorList>
    </citation>
    <scope>NUCLEOTIDE SEQUENCE [LARGE SCALE GENOMIC DNA]</scope>
    <source>
        <strain evidence="1 2">ALG-7-W6</strain>
    </source>
</reference>
<keyword evidence="2" id="KW-1185">Reference proteome</keyword>